<dbReference type="Gene3D" id="1.10.10.10">
    <property type="entry name" value="Winged helix-like DNA-binding domain superfamily/Winged helix DNA-binding domain"/>
    <property type="match status" value="1"/>
</dbReference>
<dbReference type="InterPro" id="IPR036388">
    <property type="entry name" value="WH-like_DNA-bd_sf"/>
</dbReference>
<evidence type="ECO:0000313" key="1">
    <source>
        <dbReference type="EMBL" id="AGS04767.1"/>
    </source>
</evidence>
<sequence length="94" mass="11061">MADETTLVVQLPKSLERQLRAYYDEMVSSAIARALEDKELYKPMVRMSALSRWLDVSTTTIQKWTREGMPTMVIDGVTLYDKRAVTRWLKQYER</sequence>
<organism evidence="1 2">
    <name type="scientific">Streptococcus lutetiensis 033</name>
    <dbReference type="NCBI Taxonomy" id="1076934"/>
    <lineage>
        <taxon>Bacteria</taxon>
        <taxon>Bacillati</taxon>
        <taxon>Bacillota</taxon>
        <taxon>Bacilli</taxon>
        <taxon>Lactobacillales</taxon>
        <taxon>Streptococcaceae</taxon>
        <taxon>Streptococcus</taxon>
    </lineage>
</organism>
<name>A0AB33AJF8_9STRE</name>
<dbReference type="SUPFAM" id="SSF46955">
    <property type="entry name" value="Putative DNA-binding domain"/>
    <property type="match status" value="1"/>
</dbReference>
<dbReference type="Proteomes" id="UP000015268">
    <property type="component" value="Chromosome"/>
</dbReference>
<evidence type="ECO:0000313" key="2">
    <source>
        <dbReference type="Proteomes" id="UP000015268"/>
    </source>
</evidence>
<protein>
    <recommendedName>
        <fullName evidence="3">DNA-binding protein</fullName>
    </recommendedName>
</protein>
<dbReference type="EMBL" id="CP003025">
    <property type="protein sequence ID" value="AGS04767.1"/>
    <property type="molecule type" value="Genomic_DNA"/>
</dbReference>
<dbReference type="AlphaFoldDB" id="A0AB33AJF8"/>
<dbReference type="RefSeq" id="WP_020916102.1">
    <property type="nucleotide sequence ID" value="NC_021900.1"/>
</dbReference>
<dbReference type="KEGG" id="slu:KE3_0185"/>
<proteinExistence type="predicted"/>
<evidence type="ECO:0008006" key="3">
    <source>
        <dbReference type="Google" id="ProtNLM"/>
    </source>
</evidence>
<accession>A0AB33AJF8</accession>
<reference evidence="1 2" key="1">
    <citation type="journal article" date="2013" name="BMC Microbiol.">
        <title>Dynamics of fecal microbial communities in children with diarrhea of unknown etiology and genomic analysis of associated Streptococcus lutetiensis.</title>
        <authorList>
            <person name="Jin D."/>
            <person name="Chen C."/>
            <person name="Li L."/>
            <person name="Lu S."/>
            <person name="Li Z."/>
            <person name="Zhou Z."/>
            <person name="Jing H."/>
            <person name="Xu Y."/>
            <person name="Du P."/>
            <person name="Wang H."/>
            <person name="Xiong Y."/>
            <person name="Zheng H."/>
            <person name="Bai X."/>
            <person name="Sun H."/>
            <person name="Wang L."/>
            <person name="Ye C."/>
            <person name="Gottschalk M."/>
            <person name="Xu J."/>
        </authorList>
    </citation>
    <scope>NUCLEOTIDE SEQUENCE [LARGE SCALE GENOMIC DNA]</scope>
    <source>
        <strain evidence="1 2">033</strain>
    </source>
</reference>
<dbReference type="InterPro" id="IPR009061">
    <property type="entry name" value="DNA-bd_dom_put_sf"/>
</dbReference>
<gene>
    <name evidence="1" type="ORF">KE3_0185</name>
</gene>
<keyword evidence="2" id="KW-1185">Reference proteome</keyword>